<dbReference type="InterPro" id="IPR050855">
    <property type="entry name" value="NDM-1-like"/>
</dbReference>
<comment type="catalytic activity">
    <reaction evidence="1">
        <text>a beta-lactam + H2O = a substituted beta-amino acid</text>
        <dbReference type="Rhea" id="RHEA:20401"/>
        <dbReference type="ChEBI" id="CHEBI:15377"/>
        <dbReference type="ChEBI" id="CHEBI:35627"/>
        <dbReference type="ChEBI" id="CHEBI:140347"/>
        <dbReference type="EC" id="3.5.2.6"/>
    </reaction>
</comment>
<comment type="similarity">
    <text evidence="4">Belongs to the metallo-beta-lactamase superfamily. Class-B beta-lactamase family.</text>
</comment>
<proteinExistence type="inferred from homology"/>
<keyword evidence="12" id="KW-0046">Antibiotic resistance</keyword>
<dbReference type="InterPro" id="IPR036866">
    <property type="entry name" value="RibonucZ/Hydroxyglut_hydro"/>
</dbReference>
<evidence type="ECO:0000313" key="15">
    <source>
        <dbReference type="EMBL" id="TVU85461.1"/>
    </source>
</evidence>
<evidence type="ECO:0000256" key="3">
    <source>
        <dbReference type="ARBA" id="ARBA00004418"/>
    </source>
</evidence>
<keyword evidence="10" id="KW-0378">Hydrolase</keyword>
<dbReference type="Proteomes" id="UP000317938">
    <property type="component" value="Unassembled WGS sequence"/>
</dbReference>
<evidence type="ECO:0000259" key="14">
    <source>
        <dbReference type="SMART" id="SM00849"/>
    </source>
</evidence>
<keyword evidence="13" id="KW-0472">Membrane</keyword>
<evidence type="ECO:0000256" key="11">
    <source>
        <dbReference type="ARBA" id="ARBA00022833"/>
    </source>
</evidence>
<evidence type="ECO:0000256" key="8">
    <source>
        <dbReference type="ARBA" id="ARBA00022729"/>
    </source>
</evidence>
<evidence type="ECO:0000313" key="16">
    <source>
        <dbReference type="Proteomes" id="UP000317938"/>
    </source>
</evidence>
<dbReference type="Pfam" id="PF00753">
    <property type="entry name" value="Lactamase_B"/>
    <property type="match status" value="1"/>
</dbReference>
<name>A0ABY3FH36_9GAMM</name>
<evidence type="ECO:0000256" key="6">
    <source>
        <dbReference type="ARBA" id="ARBA00012865"/>
    </source>
</evidence>
<dbReference type="InterPro" id="IPR058199">
    <property type="entry name" value="BlaB//VIM/IMP-1"/>
</dbReference>
<sequence length="264" mass="28592">MLSAVLCAIILLFFEQLRKSMRRIIHLTLIILFSTISMSAFASADVEIKKIASGVWVHTSYYTYPNGVKFPSSGLIVQDGEGVVLVDTAWGELATLELMEQIRTKIKLPIKTSIVTHAHGDRIAGTDALKSKGIPVYSHPLTQKFATEYGLPVPDQSLESIISPGSMVSLGKIDVIYPGPGHAMDNLMIWLPQEKILFGGCAVRAKGATSLGNTAHSDIGSWLQGMKHISQEYNSAQIVVPGHGELGDFSLISNTLMLLSESAQ</sequence>
<dbReference type="InterPro" id="IPR001279">
    <property type="entry name" value="Metallo-B-lactamas"/>
</dbReference>
<dbReference type="SUPFAM" id="SSF56281">
    <property type="entry name" value="Metallo-hydrolase/oxidoreductase"/>
    <property type="match status" value="1"/>
</dbReference>
<accession>A0ABY3FH36</accession>
<evidence type="ECO:0000256" key="9">
    <source>
        <dbReference type="ARBA" id="ARBA00022764"/>
    </source>
</evidence>
<dbReference type="PANTHER" id="PTHR42951:SF4">
    <property type="entry name" value="ACYL-COENZYME A THIOESTERASE MBLAC2"/>
    <property type="match status" value="1"/>
</dbReference>
<keyword evidence="13" id="KW-0812">Transmembrane</keyword>
<evidence type="ECO:0000256" key="4">
    <source>
        <dbReference type="ARBA" id="ARBA00005250"/>
    </source>
</evidence>
<dbReference type="NCBIfam" id="NF012229">
    <property type="entry name" value="bla_class_B_core"/>
    <property type="match status" value="1"/>
</dbReference>
<keyword evidence="8" id="KW-0732">Signal</keyword>
<evidence type="ECO:0000256" key="13">
    <source>
        <dbReference type="SAM" id="Phobius"/>
    </source>
</evidence>
<evidence type="ECO:0000256" key="2">
    <source>
        <dbReference type="ARBA" id="ARBA00001947"/>
    </source>
</evidence>
<evidence type="ECO:0000256" key="10">
    <source>
        <dbReference type="ARBA" id="ARBA00022801"/>
    </source>
</evidence>
<feature type="domain" description="Metallo-beta-lactamase" evidence="14">
    <location>
        <begin position="71"/>
        <end position="243"/>
    </location>
</feature>
<keyword evidence="11" id="KW-0862">Zinc</keyword>
<comment type="subunit">
    <text evidence="5">Monomer.</text>
</comment>
<evidence type="ECO:0000256" key="12">
    <source>
        <dbReference type="ARBA" id="ARBA00023251"/>
    </source>
</evidence>
<reference evidence="15 16" key="1">
    <citation type="submission" date="2019-07" db="EMBL/GenBank/DDBJ databases">
        <title>Diversity of Bacteria from Kongsfjorden, Arctic.</title>
        <authorList>
            <person name="Yu Y."/>
        </authorList>
    </citation>
    <scope>NUCLEOTIDE SEQUENCE [LARGE SCALE GENOMIC DNA]</scope>
    <source>
        <strain evidence="15 16">SM1927</strain>
    </source>
</reference>
<dbReference type="EC" id="3.5.2.6" evidence="6"/>
<keyword evidence="7" id="KW-0479">Metal-binding</keyword>
<keyword evidence="9" id="KW-0574">Periplasm</keyword>
<keyword evidence="13" id="KW-1133">Transmembrane helix</keyword>
<dbReference type="SMART" id="SM00849">
    <property type="entry name" value="Lactamase_B"/>
    <property type="match status" value="1"/>
</dbReference>
<organism evidence="15 16">
    <name type="scientific">Pseudoalteromonas neustonica</name>
    <dbReference type="NCBI Taxonomy" id="1840331"/>
    <lineage>
        <taxon>Bacteria</taxon>
        <taxon>Pseudomonadati</taxon>
        <taxon>Pseudomonadota</taxon>
        <taxon>Gammaproteobacteria</taxon>
        <taxon>Alteromonadales</taxon>
        <taxon>Pseudoalteromonadaceae</taxon>
        <taxon>Pseudoalteromonas</taxon>
    </lineage>
</organism>
<gene>
    <name evidence="15" type="primary">bla</name>
    <name evidence="15" type="ORF">FQP85_03810</name>
</gene>
<dbReference type="EMBL" id="VNFF01000003">
    <property type="protein sequence ID" value="TVU85461.1"/>
    <property type="molecule type" value="Genomic_DNA"/>
</dbReference>
<comment type="caution">
    <text evidence="15">The sequence shown here is derived from an EMBL/GenBank/DDBJ whole genome shotgun (WGS) entry which is preliminary data.</text>
</comment>
<dbReference type="Gene3D" id="3.60.15.10">
    <property type="entry name" value="Ribonuclease Z/Hydroxyacylglutathione hydrolase-like"/>
    <property type="match status" value="1"/>
</dbReference>
<evidence type="ECO:0000256" key="1">
    <source>
        <dbReference type="ARBA" id="ARBA00001526"/>
    </source>
</evidence>
<dbReference type="NCBIfam" id="NF033088">
    <property type="entry name" value="bla_subclass_B1"/>
    <property type="match status" value="1"/>
</dbReference>
<evidence type="ECO:0000256" key="5">
    <source>
        <dbReference type="ARBA" id="ARBA00011245"/>
    </source>
</evidence>
<feature type="transmembrane region" description="Helical" evidence="13">
    <location>
        <begin position="24"/>
        <end position="44"/>
    </location>
</feature>
<keyword evidence="16" id="KW-1185">Reference proteome</keyword>
<comment type="cofactor">
    <cofactor evidence="2">
        <name>Zn(2+)</name>
        <dbReference type="ChEBI" id="CHEBI:29105"/>
    </cofactor>
</comment>
<comment type="subcellular location">
    <subcellularLocation>
        <location evidence="3">Periplasm</location>
    </subcellularLocation>
</comment>
<protein>
    <recommendedName>
        <fullName evidence="6">beta-lactamase</fullName>
        <ecNumber evidence="6">3.5.2.6</ecNumber>
    </recommendedName>
</protein>
<dbReference type="PANTHER" id="PTHR42951">
    <property type="entry name" value="METALLO-BETA-LACTAMASE DOMAIN-CONTAINING"/>
    <property type="match status" value="1"/>
</dbReference>
<evidence type="ECO:0000256" key="7">
    <source>
        <dbReference type="ARBA" id="ARBA00022723"/>
    </source>
</evidence>